<keyword evidence="3" id="KW-0472">Membrane</keyword>
<evidence type="ECO:0000256" key="1">
    <source>
        <dbReference type="ARBA" id="ARBA00023157"/>
    </source>
</evidence>
<feature type="compositionally biased region" description="Basic and acidic residues" evidence="2">
    <location>
        <begin position="485"/>
        <end position="510"/>
    </location>
</feature>
<evidence type="ECO:0000256" key="3">
    <source>
        <dbReference type="SAM" id="Phobius"/>
    </source>
</evidence>
<dbReference type="PANTHER" id="PTHR23037">
    <property type="entry name" value="CYTOKINE RECEPTOR"/>
    <property type="match status" value="1"/>
</dbReference>
<feature type="region of interest" description="Disordered" evidence="2">
    <location>
        <begin position="470"/>
        <end position="551"/>
    </location>
</feature>
<dbReference type="PANTHER" id="PTHR23037:SF22">
    <property type="entry name" value="CYTOKINE RECEPTOR COMMON SUBUNIT BETA"/>
    <property type="match status" value="1"/>
</dbReference>
<proteinExistence type="predicted"/>
<accession>A0A8C7TH18</accession>
<dbReference type="GO" id="GO:0004896">
    <property type="term" value="F:cytokine receptor activity"/>
    <property type="evidence" value="ECO:0007669"/>
    <property type="project" value="TreeGrafter"/>
</dbReference>
<dbReference type="OrthoDB" id="9419853at2759"/>
<feature type="transmembrane region" description="Helical" evidence="3">
    <location>
        <begin position="302"/>
        <end position="324"/>
    </location>
</feature>
<dbReference type="GO" id="GO:0009897">
    <property type="term" value="C:external side of plasma membrane"/>
    <property type="evidence" value="ECO:0007669"/>
    <property type="project" value="TreeGrafter"/>
</dbReference>
<keyword evidence="3" id="KW-0812">Transmembrane</keyword>
<reference evidence="5" key="3">
    <citation type="submission" date="2025-09" db="UniProtKB">
        <authorList>
            <consortium name="Ensembl"/>
        </authorList>
    </citation>
    <scope>IDENTIFICATION</scope>
</reference>
<evidence type="ECO:0000259" key="4">
    <source>
        <dbReference type="Pfam" id="PF18707"/>
    </source>
</evidence>
<organism evidence="5 6">
    <name type="scientific">Oncorhynchus mykiss</name>
    <name type="common">Rainbow trout</name>
    <name type="synonym">Salmo gairdneri</name>
    <dbReference type="NCBI Taxonomy" id="8022"/>
    <lineage>
        <taxon>Eukaryota</taxon>
        <taxon>Metazoa</taxon>
        <taxon>Chordata</taxon>
        <taxon>Craniata</taxon>
        <taxon>Vertebrata</taxon>
        <taxon>Euteleostomi</taxon>
        <taxon>Actinopterygii</taxon>
        <taxon>Neopterygii</taxon>
        <taxon>Teleostei</taxon>
        <taxon>Protacanthopterygii</taxon>
        <taxon>Salmoniformes</taxon>
        <taxon>Salmonidae</taxon>
        <taxon>Salmoninae</taxon>
        <taxon>Oncorhynchus</taxon>
    </lineage>
</organism>
<dbReference type="Gene3D" id="2.60.40.10">
    <property type="entry name" value="Immunoglobulins"/>
    <property type="match status" value="2"/>
</dbReference>
<dbReference type="CTD" id="101268906"/>
<dbReference type="RefSeq" id="XP_036795613.1">
    <property type="nucleotide sequence ID" value="XM_036939718.1"/>
</dbReference>
<keyword evidence="3" id="KW-1133">Transmembrane helix</keyword>
<protein>
    <submittedName>
        <fullName evidence="5">Interleukin-2 receptor beta chain-2</fullName>
    </submittedName>
</protein>
<reference evidence="5" key="1">
    <citation type="submission" date="2020-07" db="EMBL/GenBank/DDBJ databases">
        <title>A long reads based de novo assembly of the rainbow trout Arlee double haploid line genome.</title>
        <authorList>
            <person name="Gao G."/>
            <person name="Palti Y."/>
        </authorList>
    </citation>
    <scope>NUCLEOTIDE SEQUENCE [LARGE SCALE GENOMIC DNA]</scope>
</reference>
<dbReference type="GeneTree" id="ENSGT00510000049239"/>
<name>A0A8C7TH18_ONCMY</name>
<feature type="domain" description="Interleukin-2 receptor subunit beta N-terminal" evidence="4">
    <location>
        <begin position="96"/>
        <end position="186"/>
    </location>
</feature>
<feature type="compositionally biased region" description="Basic and acidic residues" evidence="2">
    <location>
        <begin position="7"/>
        <end position="38"/>
    </location>
</feature>
<dbReference type="InterPro" id="IPR013783">
    <property type="entry name" value="Ig-like_fold"/>
</dbReference>
<dbReference type="InterPro" id="IPR040951">
    <property type="entry name" value="IL2RB_N1"/>
</dbReference>
<dbReference type="AlphaFoldDB" id="A0A8C7TH18"/>
<keyword evidence="1" id="KW-1015">Disulfide bond</keyword>
<sequence>MIETESQSERALEAQRETVTKGETDRQRPEAKETERREHLHKSNSQNRTKKVREQNEDCADTSTLTKRTGAVMMWSMLHLLFLLSVPPGFTHNLQGLFCVNDYINNIACVWNSSGIDPDVACQLLGTREDYENNFFQSGCDLKPLEGHSFGGCSFVFKGHYFSSNENLPSIKVECNGSEAANLIKYTPIEHIKMHPPGIPLIINGTNATWTAGSPLSKKIFAYEFQVKVKREGQLWGEAKNFTRPKQEPWMELGVEESGIHHIRVRVKPTQPASSHWSEWSPTASWTSEDKVSPTFVQSPDLALWLVLSGALFTLIIVMLLVFYKTHINNRKHQYVPDPAKYFQPLNSVHGGNFQKWLSPLFAPECFITAQPGEDISPVEVSGTEVWDVTDSTSCTTTAFLLHSDPNTPSDGWNSSGQSSCFSNIGYFYPSGFRIESCPVYFTYQGDHSSLYATSTSSSYELLELLGGLQREPQSPDSGFGMESVEGKDQVEEEGKGQKERDVAPVDHHSPPPLVLPVPLPAGIPPGPHHPPSLPQLPLHNPETNSAMAPSSSYNAWPVEAALGRSSSMTVEPICSGYLTINELQNTYSNKSI</sequence>
<reference evidence="5" key="2">
    <citation type="submission" date="2025-08" db="UniProtKB">
        <authorList>
            <consortium name="Ensembl"/>
        </authorList>
    </citation>
    <scope>IDENTIFICATION</scope>
</reference>
<dbReference type="GeneID" id="101268906"/>
<dbReference type="Ensembl" id="ENSOMYT00000088739.2">
    <property type="protein sequence ID" value="ENSOMYP00000081447.2"/>
    <property type="gene ID" value="ENSOMYG00000037653.2"/>
</dbReference>
<dbReference type="Pfam" id="PF18707">
    <property type="entry name" value="IL2RB_N1"/>
    <property type="match status" value="1"/>
</dbReference>
<feature type="region of interest" description="Disordered" evidence="2">
    <location>
        <begin position="1"/>
        <end position="61"/>
    </location>
</feature>
<dbReference type="Proteomes" id="UP000694395">
    <property type="component" value="Chromosome 13"/>
</dbReference>
<dbReference type="GO" id="GO:0016064">
    <property type="term" value="P:immunoglobulin mediated immune response"/>
    <property type="evidence" value="ECO:0007669"/>
    <property type="project" value="TreeGrafter"/>
</dbReference>
<feature type="compositionally biased region" description="Pro residues" evidence="2">
    <location>
        <begin position="511"/>
        <end position="535"/>
    </location>
</feature>
<evidence type="ECO:0000256" key="2">
    <source>
        <dbReference type="SAM" id="MobiDB-lite"/>
    </source>
</evidence>
<keyword evidence="6" id="KW-1185">Reference proteome</keyword>
<evidence type="ECO:0000313" key="6">
    <source>
        <dbReference type="Proteomes" id="UP000694395"/>
    </source>
</evidence>
<evidence type="ECO:0000313" key="5">
    <source>
        <dbReference type="Ensembl" id="ENSOMYP00000081447.2"/>
    </source>
</evidence>
<gene>
    <name evidence="5" type="primary">il2rb2</name>
</gene>